<dbReference type="SUPFAM" id="SSF57938">
    <property type="entry name" value="DnaJ/Hsp40 cysteine-rich domain"/>
    <property type="match status" value="1"/>
</dbReference>
<dbReference type="Gene3D" id="6.20.20.10">
    <property type="match status" value="1"/>
</dbReference>
<gene>
    <name evidence="1" type="ORF">LCGC14_2477680</name>
</gene>
<organism evidence="1">
    <name type="scientific">marine sediment metagenome</name>
    <dbReference type="NCBI Taxonomy" id="412755"/>
    <lineage>
        <taxon>unclassified sequences</taxon>
        <taxon>metagenomes</taxon>
        <taxon>ecological metagenomes</taxon>
    </lineage>
</organism>
<dbReference type="EMBL" id="LAZR01038951">
    <property type="protein sequence ID" value="KKL18219.1"/>
    <property type="molecule type" value="Genomic_DNA"/>
</dbReference>
<comment type="caution">
    <text evidence="1">The sequence shown here is derived from an EMBL/GenBank/DDBJ whole genome shotgun (WGS) entry which is preliminary data.</text>
</comment>
<dbReference type="InterPro" id="IPR036410">
    <property type="entry name" value="HSP_DnaJ_Cys-rich_dom_sf"/>
</dbReference>
<protein>
    <submittedName>
        <fullName evidence="1">Uncharacterized protein</fullName>
    </submittedName>
</protein>
<proteinExistence type="predicted"/>
<name>A0A0F9B8I5_9ZZZZ</name>
<evidence type="ECO:0000313" key="1">
    <source>
        <dbReference type="EMBL" id="KKL18219.1"/>
    </source>
</evidence>
<reference evidence="1" key="1">
    <citation type="journal article" date="2015" name="Nature">
        <title>Complex archaea that bridge the gap between prokaryotes and eukaryotes.</title>
        <authorList>
            <person name="Spang A."/>
            <person name="Saw J.H."/>
            <person name="Jorgensen S.L."/>
            <person name="Zaremba-Niedzwiedzka K."/>
            <person name="Martijn J."/>
            <person name="Lind A.E."/>
            <person name="van Eijk R."/>
            <person name="Schleper C."/>
            <person name="Guy L."/>
            <person name="Ettema T.J."/>
        </authorList>
    </citation>
    <scope>NUCLEOTIDE SEQUENCE</scope>
</reference>
<sequence length="103" mass="11671">MKKKVEELVERTKLTPEEIKDLMPLNDGYTYYQSFGEAVAEAQTQKFLNDPDLAVIVKCERCDGRGVFHSQWHEYEEGKSITCSQCHGTGIIPIPLAPALKEK</sequence>
<accession>A0A0F9B8I5</accession>
<dbReference type="AlphaFoldDB" id="A0A0F9B8I5"/>